<sequence length="640" mass="67756">MSTLDPYPMLPQPQKRLTARRSSAAQDPFNRLQLTPADSVSRLTIVRVPQPDDAPSRPGSVLGSRPGSAASNRDSPRELNRVSSEKRHERALSSESDRVRRSSWGSAASESRRTPFSPFTPIHPDRPTGTPGSGTGFAGSFSRSRAQTSAPAPRLTTQTLTPKQTVDLALSLNNPTSEETATIAELGEADYLPFLDRCAEVQQLVTSPGPTSDLFKLLRKTFPSSSPNTPLLPLPDPAKWTYDQLIYHLTRVPRSSSPDADWSRLLRLCIRSHSEALWERVKGALGIPPELEVEDERDDPSQSWEIYDFGPGADADADPALLFDEDEYEAEPFEARLEPVYHGGSSPLLSPTLEAALSPNLNALSSSMSGLMPDLAELREEEEDEASDRASGRSSPVGSTKSGESAGSRHIHGLRITTAASISSSHASTAGTPPSVTPAGSVGGSAGAGWSPGTGLAAAGLSRAFSTGSMRGFGRLKMTPLEPAEPRGAGGPSVPGGVGEGRPRGATVNVGSLPGGRTEGVLGRSVPSQSHHVQPMSRQQQPQGAYDLASPLVSPLSSPLNTSNSNALNASLTSNSNTHTSSPDPNLVHRGSSERSHVYHPLAERGPGNPLFPSSFSRLSIRPTLSANENKAAHLPGPRD</sequence>
<protein>
    <submittedName>
        <fullName evidence="2">Uncharacterized protein</fullName>
    </submittedName>
</protein>
<gene>
    <name evidence="2" type="ORF">DACRYDRAFT_101348</name>
</gene>
<dbReference type="EMBL" id="JH795870">
    <property type="protein sequence ID" value="EJT99159.1"/>
    <property type="molecule type" value="Genomic_DNA"/>
</dbReference>
<reference evidence="2 3" key="1">
    <citation type="journal article" date="2012" name="Science">
        <title>The Paleozoic origin of enzymatic lignin decomposition reconstructed from 31 fungal genomes.</title>
        <authorList>
            <person name="Floudas D."/>
            <person name="Binder M."/>
            <person name="Riley R."/>
            <person name="Barry K."/>
            <person name="Blanchette R.A."/>
            <person name="Henrissat B."/>
            <person name="Martinez A.T."/>
            <person name="Otillar R."/>
            <person name="Spatafora J.W."/>
            <person name="Yadav J.S."/>
            <person name="Aerts A."/>
            <person name="Benoit I."/>
            <person name="Boyd A."/>
            <person name="Carlson A."/>
            <person name="Copeland A."/>
            <person name="Coutinho P.M."/>
            <person name="de Vries R.P."/>
            <person name="Ferreira P."/>
            <person name="Findley K."/>
            <person name="Foster B."/>
            <person name="Gaskell J."/>
            <person name="Glotzer D."/>
            <person name="Gorecki P."/>
            <person name="Heitman J."/>
            <person name="Hesse C."/>
            <person name="Hori C."/>
            <person name="Igarashi K."/>
            <person name="Jurgens J.A."/>
            <person name="Kallen N."/>
            <person name="Kersten P."/>
            <person name="Kohler A."/>
            <person name="Kuees U."/>
            <person name="Kumar T.K.A."/>
            <person name="Kuo A."/>
            <person name="LaButti K."/>
            <person name="Larrondo L.F."/>
            <person name="Lindquist E."/>
            <person name="Ling A."/>
            <person name="Lombard V."/>
            <person name="Lucas S."/>
            <person name="Lundell T."/>
            <person name="Martin R."/>
            <person name="McLaughlin D.J."/>
            <person name="Morgenstern I."/>
            <person name="Morin E."/>
            <person name="Murat C."/>
            <person name="Nagy L.G."/>
            <person name="Nolan M."/>
            <person name="Ohm R.A."/>
            <person name="Patyshakuliyeva A."/>
            <person name="Rokas A."/>
            <person name="Ruiz-Duenas F.J."/>
            <person name="Sabat G."/>
            <person name="Salamov A."/>
            <person name="Samejima M."/>
            <person name="Schmutz J."/>
            <person name="Slot J.C."/>
            <person name="St John F."/>
            <person name="Stenlid J."/>
            <person name="Sun H."/>
            <person name="Sun S."/>
            <person name="Syed K."/>
            <person name="Tsang A."/>
            <person name="Wiebenga A."/>
            <person name="Young D."/>
            <person name="Pisabarro A."/>
            <person name="Eastwood D.C."/>
            <person name="Martin F."/>
            <person name="Cullen D."/>
            <person name="Grigoriev I.V."/>
            <person name="Hibbett D.S."/>
        </authorList>
    </citation>
    <scope>NUCLEOTIDE SEQUENCE [LARGE SCALE GENOMIC DNA]</scope>
    <source>
        <strain evidence="2 3">DJM-731 SS1</strain>
    </source>
</reference>
<feature type="region of interest" description="Disordered" evidence="1">
    <location>
        <begin position="290"/>
        <end position="313"/>
    </location>
</feature>
<feature type="region of interest" description="Disordered" evidence="1">
    <location>
        <begin position="378"/>
        <end position="444"/>
    </location>
</feature>
<feature type="compositionally biased region" description="Low complexity" evidence="1">
    <location>
        <begin position="417"/>
        <end position="440"/>
    </location>
</feature>
<evidence type="ECO:0000313" key="2">
    <source>
        <dbReference type="EMBL" id="EJT99159.1"/>
    </source>
</evidence>
<feature type="compositionally biased region" description="Basic and acidic residues" evidence="1">
    <location>
        <begin position="74"/>
        <end position="100"/>
    </location>
</feature>
<feature type="compositionally biased region" description="Polar residues" evidence="1">
    <location>
        <begin position="32"/>
        <end position="42"/>
    </location>
</feature>
<feature type="region of interest" description="Disordered" evidence="1">
    <location>
        <begin position="1"/>
        <end position="162"/>
    </location>
</feature>
<dbReference type="OMA" id="HEPEAWI"/>
<keyword evidence="3" id="KW-1185">Reference proteome</keyword>
<dbReference type="HOGENOM" id="CLU_427598_0_0_1"/>
<dbReference type="STRING" id="1858805.M5FUK9"/>
<evidence type="ECO:0000256" key="1">
    <source>
        <dbReference type="SAM" id="MobiDB-lite"/>
    </source>
</evidence>
<feature type="region of interest" description="Disordered" evidence="1">
    <location>
        <begin position="475"/>
        <end position="617"/>
    </location>
</feature>
<accession>M5FUK9</accession>
<proteinExistence type="predicted"/>
<dbReference type="RefSeq" id="XP_040626057.1">
    <property type="nucleotide sequence ID" value="XM_040767548.1"/>
</dbReference>
<organism evidence="2 3">
    <name type="scientific">Dacryopinax primogenitus (strain DJM 731)</name>
    <name type="common">Brown rot fungus</name>
    <dbReference type="NCBI Taxonomy" id="1858805"/>
    <lineage>
        <taxon>Eukaryota</taxon>
        <taxon>Fungi</taxon>
        <taxon>Dikarya</taxon>
        <taxon>Basidiomycota</taxon>
        <taxon>Agaricomycotina</taxon>
        <taxon>Dacrymycetes</taxon>
        <taxon>Dacrymycetales</taxon>
        <taxon>Dacrymycetaceae</taxon>
        <taxon>Dacryopinax</taxon>
    </lineage>
</organism>
<feature type="compositionally biased region" description="Gly residues" evidence="1">
    <location>
        <begin position="488"/>
        <end position="500"/>
    </location>
</feature>
<name>M5FUK9_DACPD</name>
<feature type="compositionally biased region" description="Polar residues" evidence="1">
    <location>
        <begin position="141"/>
        <end position="162"/>
    </location>
</feature>
<feature type="compositionally biased region" description="Low complexity" evidence="1">
    <location>
        <begin position="548"/>
        <end position="583"/>
    </location>
</feature>
<dbReference type="Proteomes" id="UP000030653">
    <property type="component" value="Unassembled WGS sequence"/>
</dbReference>
<feature type="compositionally biased region" description="Polar residues" evidence="1">
    <location>
        <begin position="392"/>
        <end position="405"/>
    </location>
</feature>
<feature type="compositionally biased region" description="Polar residues" evidence="1">
    <location>
        <begin position="526"/>
        <end position="543"/>
    </location>
</feature>
<dbReference type="AlphaFoldDB" id="M5FUK9"/>
<evidence type="ECO:0000313" key="3">
    <source>
        <dbReference type="Proteomes" id="UP000030653"/>
    </source>
</evidence>
<dbReference type="GeneID" id="63682610"/>
<dbReference type="OrthoDB" id="2591449at2759"/>